<keyword evidence="5" id="KW-0472">Membrane</keyword>
<dbReference type="Pfam" id="PF01298">
    <property type="entry name" value="TbpB_B_D"/>
    <property type="match status" value="2"/>
</dbReference>
<proteinExistence type="predicted"/>
<feature type="domain" description="Transferrin-binding protein B N-lobe handle" evidence="14">
    <location>
        <begin position="49"/>
        <end position="185"/>
    </location>
</feature>
<keyword evidence="6" id="KW-0564">Palmitate</keyword>
<feature type="domain" description="Transferrin-binding protein B C-lobe handle" evidence="13">
    <location>
        <begin position="354"/>
        <end position="435"/>
    </location>
</feature>
<dbReference type="InterPro" id="IPR038669">
    <property type="entry name" value="TbpB_N-lobe_sf"/>
</dbReference>
<feature type="compositionally biased region" description="Basic and acidic residues" evidence="10">
    <location>
        <begin position="237"/>
        <end position="246"/>
    </location>
</feature>
<sequence>MKFKKSYIATLFSSLLLVACSNNKGDFGLENTQEKPYKYTPKKPKPIEYGDDITQVKSYEELPELLQPALGAATAIPRRIFNPKASEEAFVSILPRDIHKIEGKLDELPYQEEMLKDPAAKSKVLVHSYDEKRTLSKLKKPNYVRAGFVFVDESGLAKYQDPKTGKDVYRYGKIGYLFYKGIEPAKSLPVDKVIEYVGTWDFTTDAQKGRPPQGFNDAPSAGDRVGAISFDEPTNEDPNKGDIGHRSEFTVDFGKKELKGALYRNNVVYGDTEKKADKVKRYDISAKVFGNRFRGSATAADKQTVYWKDDATLEGGFYGPNAEELAGKFLANNYSLFGVFAAQQTGKSEAETKFDAVQVDLKEAKKLKMDTFGYANQIVVDGKVIPLINQGSSEHTVANKSVKVTACCENLGDVKFGSLNIEGENSRIYLVGERTAVKDLPQKGEVTYKGSWQGEFTHKQNGEVWHTPDKSTAEFIVNFSDKTIRGGFGSGPVSSSVLSLEQGKIEQNGFTGEVRTLKDGFRISDQSTVHINAKVNGGFYGSNASELGGTLLSDEAKNDKATGVFGAKRQVQK</sequence>
<accession>A0ABT1WTI9</accession>
<dbReference type="InterPro" id="IPR038197">
    <property type="entry name" value="TbpB_C-lobe_sf"/>
</dbReference>
<gene>
    <name evidence="15" type="ORF">LZL92_05070</name>
</gene>
<feature type="domain" description="Transferrin-binding protein B C-lobe/N-lobe beta-barrel" evidence="12">
    <location>
        <begin position="440"/>
        <end position="569"/>
    </location>
</feature>
<keyword evidence="4" id="KW-0843">Virulence</keyword>
<evidence type="ECO:0000256" key="4">
    <source>
        <dbReference type="ARBA" id="ARBA00023026"/>
    </source>
</evidence>
<dbReference type="Pfam" id="PF17483">
    <property type="entry name" value="TbpB_C"/>
    <property type="match status" value="1"/>
</dbReference>
<evidence type="ECO:0000256" key="5">
    <source>
        <dbReference type="ARBA" id="ARBA00023136"/>
    </source>
</evidence>
<dbReference type="InterPro" id="IPR001677">
    <property type="entry name" value="TbpB_B_D"/>
</dbReference>
<evidence type="ECO:0000259" key="12">
    <source>
        <dbReference type="Pfam" id="PF01298"/>
    </source>
</evidence>
<evidence type="ECO:0000259" key="14">
    <source>
        <dbReference type="Pfam" id="PF17484"/>
    </source>
</evidence>
<evidence type="ECO:0000256" key="7">
    <source>
        <dbReference type="ARBA" id="ARBA00023237"/>
    </source>
</evidence>
<protein>
    <recommendedName>
        <fullName evidence="9">Transferrin-binding protein B</fullName>
    </recommendedName>
</protein>
<keyword evidence="3 11" id="KW-0732">Signal</keyword>
<organism evidence="15 16">
    <name type="scientific">Actinobacillus suis</name>
    <dbReference type="NCBI Taxonomy" id="716"/>
    <lineage>
        <taxon>Bacteria</taxon>
        <taxon>Pseudomonadati</taxon>
        <taxon>Pseudomonadota</taxon>
        <taxon>Gammaproteobacteria</taxon>
        <taxon>Pasteurellales</taxon>
        <taxon>Pasteurellaceae</taxon>
        <taxon>Actinobacillus</taxon>
    </lineage>
</organism>
<dbReference type="Proteomes" id="UP001206331">
    <property type="component" value="Unassembled WGS sequence"/>
</dbReference>
<dbReference type="Gene3D" id="2.40.128.240">
    <property type="match status" value="1"/>
</dbReference>
<dbReference type="PROSITE" id="PS51257">
    <property type="entry name" value="PROKAR_LIPOPROTEIN"/>
    <property type="match status" value="1"/>
</dbReference>
<evidence type="ECO:0000256" key="6">
    <source>
        <dbReference type="ARBA" id="ARBA00023139"/>
    </source>
</evidence>
<feature type="chain" id="PRO_5045213147" description="Transferrin-binding protein B" evidence="11">
    <location>
        <begin position="25"/>
        <end position="573"/>
    </location>
</feature>
<evidence type="ECO:0000256" key="9">
    <source>
        <dbReference type="ARBA" id="ARBA00023628"/>
    </source>
</evidence>
<name>A0ABT1WTI9_ACTSU</name>
<evidence type="ECO:0000313" key="15">
    <source>
        <dbReference type="EMBL" id="MCQ9629652.1"/>
    </source>
</evidence>
<evidence type="ECO:0000256" key="11">
    <source>
        <dbReference type="SAM" id="SignalP"/>
    </source>
</evidence>
<dbReference type="InterPro" id="IPR035313">
    <property type="entry name" value="TbpB_N-lobe"/>
</dbReference>
<dbReference type="SUPFAM" id="SSF56925">
    <property type="entry name" value="OMPA-like"/>
    <property type="match status" value="2"/>
</dbReference>
<dbReference type="InterPro" id="IPR035316">
    <property type="entry name" value="TbpB_C-lobe"/>
</dbReference>
<evidence type="ECO:0000313" key="16">
    <source>
        <dbReference type="Proteomes" id="UP001206331"/>
    </source>
</evidence>
<keyword evidence="16" id="KW-1185">Reference proteome</keyword>
<comment type="caution">
    <text evidence="15">The sequence shown here is derived from an EMBL/GenBank/DDBJ whole genome shotgun (WGS) entry which is preliminary data.</text>
</comment>
<reference evidence="15 16" key="1">
    <citation type="submission" date="2021-12" db="EMBL/GenBank/DDBJ databases">
        <title>Identification and characterization of A. suis stains in western Canada.</title>
        <authorList>
            <person name="Kulathunga D.G.R.S."/>
            <person name="De Oliveira Costa M."/>
        </authorList>
    </citation>
    <scope>NUCLEOTIDE SEQUENCE [LARGE SCALE GENOMIC DNA]</scope>
    <source>
        <strain evidence="15 16">18_292</strain>
    </source>
</reference>
<dbReference type="Pfam" id="PF17484">
    <property type="entry name" value="TbpB_A"/>
    <property type="match status" value="1"/>
</dbReference>
<feature type="domain" description="Transferrin-binding protein B C-lobe/N-lobe beta-barrel" evidence="12">
    <location>
        <begin position="188"/>
        <end position="344"/>
    </location>
</feature>
<keyword evidence="8" id="KW-0449">Lipoprotein</keyword>
<comment type="subcellular location">
    <subcellularLocation>
        <location evidence="2">Cell outer membrane</location>
        <topology evidence="2">Lipid-anchor</topology>
    </subcellularLocation>
    <subcellularLocation>
        <location evidence="1">Cell surface</location>
    </subcellularLocation>
</comment>
<evidence type="ECO:0000256" key="1">
    <source>
        <dbReference type="ARBA" id="ARBA00004241"/>
    </source>
</evidence>
<dbReference type="Gene3D" id="2.40.160.90">
    <property type="match status" value="2"/>
</dbReference>
<evidence type="ECO:0000256" key="8">
    <source>
        <dbReference type="ARBA" id="ARBA00023288"/>
    </source>
</evidence>
<evidence type="ECO:0000256" key="10">
    <source>
        <dbReference type="SAM" id="MobiDB-lite"/>
    </source>
</evidence>
<feature type="signal peptide" evidence="11">
    <location>
        <begin position="1"/>
        <end position="24"/>
    </location>
</feature>
<evidence type="ECO:0000259" key="13">
    <source>
        <dbReference type="Pfam" id="PF17483"/>
    </source>
</evidence>
<dbReference type="GeneID" id="34290355"/>
<dbReference type="EMBL" id="JAJUPA010000004">
    <property type="protein sequence ID" value="MCQ9629652.1"/>
    <property type="molecule type" value="Genomic_DNA"/>
</dbReference>
<dbReference type="Gene3D" id="2.40.128.250">
    <property type="match status" value="1"/>
</dbReference>
<keyword evidence="7" id="KW-0998">Cell outer membrane</keyword>
<dbReference type="RefSeq" id="WP_014991063.1">
    <property type="nucleotide sequence ID" value="NZ_CP090556.1"/>
</dbReference>
<dbReference type="InterPro" id="IPR011250">
    <property type="entry name" value="OMP/PagP_B-barrel"/>
</dbReference>
<evidence type="ECO:0000256" key="3">
    <source>
        <dbReference type="ARBA" id="ARBA00022729"/>
    </source>
</evidence>
<feature type="region of interest" description="Disordered" evidence="10">
    <location>
        <begin position="205"/>
        <end position="246"/>
    </location>
</feature>
<evidence type="ECO:0000256" key="2">
    <source>
        <dbReference type="ARBA" id="ARBA00004459"/>
    </source>
</evidence>